<feature type="transmembrane region" description="Helical" evidence="6">
    <location>
        <begin position="50"/>
        <end position="68"/>
    </location>
</feature>
<protein>
    <submittedName>
        <fullName evidence="8">GtrA family protein</fullName>
    </submittedName>
</protein>
<feature type="domain" description="GtrA/DPMS transmembrane" evidence="7">
    <location>
        <begin position="22"/>
        <end position="141"/>
    </location>
</feature>
<evidence type="ECO:0000259" key="7">
    <source>
        <dbReference type="Pfam" id="PF04138"/>
    </source>
</evidence>
<evidence type="ECO:0000256" key="2">
    <source>
        <dbReference type="ARBA" id="ARBA00009399"/>
    </source>
</evidence>
<dbReference type="PANTHER" id="PTHR38459">
    <property type="entry name" value="PROPHAGE BACTOPRENOL-LINKED GLUCOSE TRANSLOCASE HOMOLOG"/>
    <property type="match status" value="1"/>
</dbReference>
<evidence type="ECO:0000256" key="3">
    <source>
        <dbReference type="ARBA" id="ARBA00022692"/>
    </source>
</evidence>
<evidence type="ECO:0000256" key="1">
    <source>
        <dbReference type="ARBA" id="ARBA00004141"/>
    </source>
</evidence>
<name>A0ABU3N7H1_9SPHN</name>
<feature type="transmembrane region" description="Helical" evidence="6">
    <location>
        <begin position="119"/>
        <end position="140"/>
    </location>
</feature>
<gene>
    <name evidence="8" type="ORF">MZO42_17335</name>
</gene>
<keyword evidence="3 6" id="KW-0812">Transmembrane</keyword>
<reference evidence="8" key="1">
    <citation type="submission" date="2022-04" db="EMBL/GenBank/DDBJ databases">
        <title>Tomato heritable bacteria conferring resistance against bacterial wilt.</title>
        <authorList>
            <person name="Yin J."/>
        </authorList>
    </citation>
    <scope>NUCLEOTIDE SEQUENCE</scope>
    <source>
        <strain evidence="8">Cra20</strain>
    </source>
</reference>
<keyword evidence="5 6" id="KW-0472">Membrane</keyword>
<dbReference type="EMBL" id="JALMLT010000004">
    <property type="protein sequence ID" value="MDT8760467.1"/>
    <property type="molecule type" value="Genomic_DNA"/>
</dbReference>
<dbReference type="Pfam" id="PF04138">
    <property type="entry name" value="GtrA_DPMS_TM"/>
    <property type="match status" value="1"/>
</dbReference>
<dbReference type="InterPro" id="IPR051401">
    <property type="entry name" value="GtrA_CellWall_Glycosyl"/>
</dbReference>
<dbReference type="PANTHER" id="PTHR38459:SF1">
    <property type="entry name" value="PROPHAGE BACTOPRENOL-LINKED GLUCOSE TRANSLOCASE HOMOLOG"/>
    <property type="match status" value="1"/>
</dbReference>
<evidence type="ECO:0000313" key="8">
    <source>
        <dbReference type="EMBL" id="MDT8760467.1"/>
    </source>
</evidence>
<evidence type="ECO:0000256" key="4">
    <source>
        <dbReference type="ARBA" id="ARBA00022989"/>
    </source>
</evidence>
<comment type="caution">
    <text evidence="8">The sequence shown here is derived from an EMBL/GenBank/DDBJ whole genome shotgun (WGS) entry which is preliminary data.</text>
</comment>
<sequence>MAAIIKRVETLMASGLLGQLIRFGISGGIATGVYAVVYSPLAKYEITTPSIANLAGYLFAMITGYFLHSHWSFRGHGERGNVAKTGGRFFAVSLVSLGLNSLFVWVLTEDSMLNGAWWWPLIPILFVTPLVTFALNRIWVFG</sequence>
<evidence type="ECO:0000256" key="5">
    <source>
        <dbReference type="ARBA" id="ARBA00023136"/>
    </source>
</evidence>
<comment type="subcellular location">
    <subcellularLocation>
        <location evidence="1">Membrane</location>
        <topology evidence="1">Multi-pass membrane protein</topology>
    </subcellularLocation>
</comment>
<feature type="transmembrane region" description="Helical" evidence="6">
    <location>
        <begin position="89"/>
        <end position="107"/>
    </location>
</feature>
<comment type="similarity">
    <text evidence="2">Belongs to the GtrA family.</text>
</comment>
<dbReference type="InterPro" id="IPR007267">
    <property type="entry name" value="GtrA_DPMS_TM"/>
</dbReference>
<feature type="transmembrane region" description="Helical" evidence="6">
    <location>
        <begin position="20"/>
        <end position="38"/>
    </location>
</feature>
<accession>A0ABU3N7H1</accession>
<evidence type="ECO:0000256" key="6">
    <source>
        <dbReference type="SAM" id="Phobius"/>
    </source>
</evidence>
<keyword evidence="4 6" id="KW-1133">Transmembrane helix</keyword>
<organism evidence="8">
    <name type="scientific">Sphingomonas psychrotolerans</name>
    <dbReference type="NCBI Taxonomy" id="1327635"/>
    <lineage>
        <taxon>Bacteria</taxon>
        <taxon>Pseudomonadati</taxon>
        <taxon>Pseudomonadota</taxon>
        <taxon>Alphaproteobacteria</taxon>
        <taxon>Sphingomonadales</taxon>
        <taxon>Sphingomonadaceae</taxon>
        <taxon>Sphingomonas</taxon>
    </lineage>
</organism>
<proteinExistence type="inferred from homology"/>